<evidence type="ECO:0000313" key="1">
    <source>
        <dbReference type="EMBL" id="GGZ34787.1"/>
    </source>
</evidence>
<keyword evidence="2" id="KW-1185">Reference proteome</keyword>
<comment type="caution">
    <text evidence="1">The sequence shown here is derived from an EMBL/GenBank/DDBJ whole genome shotgun (WGS) entry which is preliminary data.</text>
</comment>
<organism evidence="1 2">
    <name type="scientific">Echinicola pacifica</name>
    <dbReference type="NCBI Taxonomy" id="346377"/>
    <lineage>
        <taxon>Bacteria</taxon>
        <taxon>Pseudomonadati</taxon>
        <taxon>Bacteroidota</taxon>
        <taxon>Cytophagia</taxon>
        <taxon>Cytophagales</taxon>
        <taxon>Cyclobacteriaceae</taxon>
        <taxon>Echinicola</taxon>
    </lineage>
</organism>
<dbReference type="Proteomes" id="UP000619457">
    <property type="component" value="Unassembled WGS sequence"/>
</dbReference>
<dbReference type="EMBL" id="BMWX01000005">
    <property type="protein sequence ID" value="GGZ34787.1"/>
    <property type="molecule type" value="Genomic_DNA"/>
</dbReference>
<dbReference type="PROSITE" id="PS51257">
    <property type="entry name" value="PROKAR_LIPOPROTEIN"/>
    <property type="match status" value="1"/>
</dbReference>
<evidence type="ECO:0008006" key="3">
    <source>
        <dbReference type="Google" id="ProtNLM"/>
    </source>
</evidence>
<reference evidence="1" key="2">
    <citation type="submission" date="2020-09" db="EMBL/GenBank/DDBJ databases">
        <authorList>
            <person name="Sun Q."/>
            <person name="Kim S."/>
        </authorList>
    </citation>
    <scope>NUCLEOTIDE SEQUENCE</scope>
    <source>
        <strain evidence="1">KCTC 12368</strain>
    </source>
</reference>
<dbReference type="AlphaFoldDB" id="A0A918Q8C2"/>
<gene>
    <name evidence="1" type="ORF">GCM10007049_30230</name>
</gene>
<evidence type="ECO:0000313" key="2">
    <source>
        <dbReference type="Proteomes" id="UP000619457"/>
    </source>
</evidence>
<accession>A0A918Q8C2</accession>
<protein>
    <recommendedName>
        <fullName evidence="3">Lipoprotein</fullName>
    </recommendedName>
</protein>
<proteinExistence type="predicted"/>
<reference evidence="1" key="1">
    <citation type="journal article" date="2014" name="Int. J. Syst. Evol. Microbiol.">
        <title>Complete genome sequence of Corynebacterium casei LMG S-19264T (=DSM 44701T), isolated from a smear-ripened cheese.</title>
        <authorList>
            <consortium name="US DOE Joint Genome Institute (JGI-PGF)"/>
            <person name="Walter F."/>
            <person name="Albersmeier A."/>
            <person name="Kalinowski J."/>
            <person name="Ruckert C."/>
        </authorList>
    </citation>
    <scope>NUCLEOTIDE SEQUENCE</scope>
    <source>
        <strain evidence="1">KCTC 12368</strain>
    </source>
</reference>
<name>A0A918Q8C2_9BACT</name>
<sequence length="211" mass="24237">MKNILVFLVILPFLASCHIKDNQETYALLDTYMQEHLSNGHEVFLIDESRLLWKDSINQLFCENKASPGQLLSFTHLGITVKEEIISFKSQALCSKKNYKPIKFSCLKANEIGLQLVSKSNSSYIKKHIRNEGKPQFLYEISRPVFWDDHEYAFIIIDKYAPEEYSKEMLIFHKVNGNWYKAAAVKPKATAPTSLSDDTLYLSSAYAQLSL</sequence>
<dbReference type="RefSeq" id="WP_018475391.1">
    <property type="nucleotide sequence ID" value="NZ_BMWX01000005.1"/>
</dbReference>